<dbReference type="Proteomes" id="UP000029556">
    <property type="component" value="Unassembled WGS sequence"/>
</dbReference>
<dbReference type="PANTHER" id="PTHR30158:SF23">
    <property type="entry name" value="MULTIDRUG RESISTANCE PROTEIN MEXA"/>
    <property type="match status" value="1"/>
</dbReference>
<evidence type="ECO:0000313" key="8">
    <source>
        <dbReference type="EMBL" id="KGF34783.1"/>
    </source>
</evidence>
<dbReference type="PROSITE" id="PS51257">
    <property type="entry name" value="PROKAR_LIPOPROTEIN"/>
    <property type="match status" value="1"/>
</dbReference>
<dbReference type="GO" id="GO:0005886">
    <property type="term" value="C:plasma membrane"/>
    <property type="evidence" value="ECO:0007669"/>
    <property type="project" value="TreeGrafter"/>
</dbReference>
<dbReference type="InterPro" id="IPR006143">
    <property type="entry name" value="RND_pump_MFP"/>
</dbReference>
<keyword evidence="2" id="KW-0175">Coiled coil</keyword>
<gene>
    <name evidence="8" type="ORF">HMPREF2137_06345</name>
</gene>
<feature type="chain" id="PRO_5001914438" evidence="3">
    <location>
        <begin position="20"/>
        <end position="396"/>
    </location>
</feature>
<name>A0A095ZJF2_9BACT</name>
<evidence type="ECO:0000256" key="1">
    <source>
        <dbReference type="ARBA" id="ARBA00009477"/>
    </source>
</evidence>
<keyword evidence="3" id="KW-0732">Signal</keyword>
<dbReference type="GO" id="GO:0030313">
    <property type="term" value="C:cell envelope"/>
    <property type="evidence" value="ECO:0007669"/>
    <property type="project" value="UniProtKB-SubCell"/>
</dbReference>
<dbReference type="Pfam" id="PF25876">
    <property type="entry name" value="HH_MFP_RND"/>
    <property type="match status" value="1"/>
</dbReference>
<feature type="coiled-coil region" evidence="2">
    <location>
        <begin position="97"/>
        <end position="162"/>
    </location>
</feature>
<evidence type="ECO:0000259" key="6">
    <source>
        <dbReference type="Pfam" id="PF25944"/>
    </source>
</evidence>
<feature type="domain" description="Multidrug resistance protein MdtA-like alpha-helical hairpin" evidence="4">
    <location>
        <begin position="98"/>
        <end position="164"/>
    </location>
</feature>
<feature type="signal peptide" evidence="3">
    <location>
        <begin position="1"/>
        <end position="19"/>
    </location>
</feature>
<feature type="domain" description="YknX-like C-terminal permuted SH3-like" evidence="7">
    <location>
        <begin position="296"/>
        <end position="364"/>
    </location>
</feature>
<dbReference type="GO" id="GO:0046677">
    <property type="term" value="P:response to antibiotic"/>
    <property type="evidence" value="ECO:0007669"/>
    <property type="project" value="TreeGrafter"/>
</dbReference>
<dbReference type="NCBIfam" id="TIGR01730">
    <property type="entry name" value="RND_mfp"/>
    <property type="match status" value="1"/>
</dbReference>
<comment type="caution">
    <text evidence="8">The sequence shown here is derived from an EMBL/GenBank/DDBJ whole genome shotgun (WGS) entry which is preliminary data.</text>
</comment>
<accession>A0A095ZJF2</accession>
<dbReference type="EMBL" id="JRNN01000064">
    <property type="protein sequence ID" value="KGF34783.1"/>
    <property type="molecule type" value="Genomic_DNA"/>
</dbReference>
<dbReference type="InterPro" id="IPR058626">
    <property type="entry name" value="MdtA-like_b-barrel"/>
</dbReference>
<dbReference type="InterPro" id="IPR058637">
    <property type="entry name" value="YknX-like_C"/>
</dbReference>
<dbReference type="Gene3D" id="1.10.287.470">
    <property type="entry name" value="Helix hairpin bin"/>
    <property type="match status" value="1"/>
</dbReference>
<dbReference type="Gene3D" id="2.40.420.20">
    <property type="match status" value="1"/>
</dbReference>
<evidence type="ECO:0000313" key="9">
    <source>
        <dbReference type="Proteomes" id="UP000029556"/>
    </source>
</evidence>
<dbReference type="RefSeq" id="WP_036872730.1">
    <property type="nucleotide sequence ID" value="NZ_JRNN01000064.1"/>
</dbReference>
<dbReference type="Gene3D" id="2.40.50.100">
    <property type="match status" value="1"/>
</dbReference>
<dbReference type="Pfam" id="PF25944">
    <property type="entry name" value="Beta-barrel_RND"/>
    <property type="match status" value="1"/>
</dbReference>
<dbReference type="Pfam" id="PF25917">
    <property type="entry name" value="BSH_RND"/>
    <property type="match status" value="1"/>
</dbReference>
<dbReference type="Gene3D" id="2.40.30.170">
    <property type="match status" value="1"/>
</dbReference>
<dbReference type="InterPro" id="IPR058625">
    <property type="entry name" value="MdtA-like_BSH"/>
</dbReference>
<dbReference type="Pfam" id="PF25989">
    <property type="entry name" value="YknX_C"/>
    <property type="match status" value="1"/>
</dbReference>
<organism evidence="8 9">
    <name type="scientific">Hoylesella buccalis DNF00853</name>
    <dbReference type="NCBI Taxonomy" id="1401074"/>
    <lineage>
        <taxon>Bacteria</taxon>
        <taxon>Pseudomonadati</taxon>
        <taxon>Bacteroidota</taxon>
        <taxon>Bacteroidia</taxon>
        <taxon>Bacteroidales</taxon>
        <taxon>Prevotellaceae</taxon>
        <taxon>Hoylesella</taxon>
    </lineage>
</organism>
<evidence type="ECO:0000259" key="7">
    <source>
        <dbReference type="Pfam" id="PF25989"/>
    </source>
</evidence>
<evidence type="ECO:0000256" key="3">
    <source>
        <dbReference type="SAM" id="SignalP"/>
    </source>
</evidence>
<dbReference type="InterPro" id="IPR058624">
    <property type="entry name" value="MdtA-like_HH"/>
</dbReference>
<feature type="domain" description="Multidrug resistance protein MdtA-like beta-barrel" evidence="6">
    <location>
        <begin position="203"/>
        <end position="279"/>
    </location>
</feature>
<comment type="similarity">
    <text evidence="1">Belongs to the membrane fusion protein (MFP) (TC 8.A.1) family.</text>
</comment>
<evidence type="ECO:0000256" key="2">
    <source>
        <dbReference type="SAM" id="Coils"/>
    </source>
</evidence>
<reference evidence="8 9" key="1">
    <citation type="submission" date="2014-07" db="EMBL/GenBank/DDBJ databases">
        <authorList>
            <person name="McCorrison J."/>
            <person name="Sanka R."/>
            <person name="Torralba M."/>
            <person name="Gillis M."/>
            <person name="Haft D.H."/>
            <person name="Methe B."/>
            <person name="Sutton G."/>
            <person name="Nelson K.E."/>
        </authorList>
    </citation>
    <scope>NUCLEOTIDE SEQUENCE [LARGE SCALE GENOMIC DNA]</scope>
    <source>
        <strain evidence="8 9">DNF00853</strain>
    </source>
</reference>
<dbReference type="OrthoDB" id="9801814at2"/>
<proteinExistence type="inferred from homology"/>
<feature type="domain" description="Multidrug resistance protein MdtA-like barrel-sandwich hybrid" evidence="5">
    <location>
        <begin position="57"/>
        <end position="198"/>
    </location>
</feature>
<dbReference type="GO" id="GO:0022857">
    <property type="term" value="F:transmembrane transporter activity"/>
    <property type="evidence" value="ECO:0007669"/>
    <property type="project" value="InterPro"/>
</dbReference>
<protein>
    <submittedName>
        <fullName evidence="8">Multidrug transporter</fullName>
    </submittedName>
</protein>
<dbReference type="AlphaFoldDB" id="A0A095ZJF2"/>
<evidence type="ECO:0000259" key="5">
    <source>
        <dbReference type="Pfam" id="PF25917"/>
    </source>
</evidence>
<sequence>MRQKSMFLFAAMAALLVSCGGRPNMKFGDNEYPVTQIESTGSTTQTTYPAVIKGIQDVEIRPKVSGFITKLNVKEGQTVGKGQVLFVIDNSTYQASVRQAQAAVNSAKSQLNTAKLTYENSEQLFKSNVIGQYELQSAQNTYATAQAAVAQAQAALASAKEMLSFCYVKSPASGVVGSLPFKVGALVSASSPTPLTTVSNNSTMEVYFSMTEKDVLEMTKTSGNMSAVIASMPAVKLQMADGTIYNQPGKVVKMSGVIDQTTGTLTLIAHFKNPDRLLKSGGSGSIVVPRVSNQAIVIPQSYATEVQDKIFVYTVGKGNKAKYTEIKVAPQNDGQNYIVTEGLKVGDRIVTNGITKLSDGMEIKPITQAQYAKKIADAEKLGEIQGDYGKMKEAFK</sequence>
<dbReference type="PANTHER" id="PTHR30158">
    <property type="entry name" value="ACRA/E-RELATED COMPONENT OF DRUG EFFLUX TRANSPORTER"/>
    <property type="match status" value="1"/>
</dbReference>
<evidence type="ECO:0000259" key="4">
    <source>
        <dbReference type="Pfam" id="PF25876"/>
    </source>
</evidence>
<dbReference type="SUPFAM" id="SSF111369">
    <property type="entry name" value="HlyD-like secretion proteins"/>
    <property type="match status" value="1"/>
</dbReference>